<feature type="binding site" evidence="11">
    <location>
        <position position="686"/>
    </location>
    <ligand>
        <name>Ca(2+)</name>
        <dbReference type="ChEBI" id="CHEBI:29108"/>
    </ligand>
</feature>
<evidence type="ECO:0000256" key="14">
    <source>
        <dbReference type="SAM" id="MobiDB-lite"/>
    </source>
</evidence>
<keyword evidence="6 11" id="KW-0106">Calcium</keyword>
<evidence type="ECO:0000256" key="5">
    <source>
        <dbReference type="ARBA" id="ARBA00022801"/>
    </source>
</evidence>
<dbReference type="Pfam" id="PF01532">
    <property type="entry name" value="Glyco_hydro_47"/>
    <property type="match status" value="1"/>
</dbReference>
<keyword evidence="15" id="KW-0472">Membrane</keyword>
<comment type="cofactor">
    <cofactor evidence="1 11">
        <name>Ca(2+)</name>
        <dbReference type="ChEBI" id="CHEBI:29108"/>
    </cofactor>
</comment>
<dbReference type="SUPFAM" id="SSF48225">
    <property type="entry name" value="Seven-hairpin glycosidases"/>
    <property type="match status" value="1"/>
</dbReference>
<dbReference type="InterPro" id="IPR036026">
    <property type="entry name" value="Seven-hairpin_glycosidases"/>
</dbReference>
<feature type="active site" evidence="10">
    <location>
        <position position="598"/>
    </location>
</feature>
<comment type="similarity">
    <text evidence="3 13">Belongs to the glycosyl hydrolase 47 family.</text>
</comment>
<keyword evidence="15" id="KW-1133">Transmembrane helix</keyword>
<protein>
    <recommendedName>
        <fullName evidence="13">alpha-1,2-Mannosidase</fullName>
        <ecNumber evidence="13">3.2.1.-</ecNumber>
    </recommendedName>
</protein>
<sequence length="809" mass="89792">MNNRDPFNLRRTPGPAVSILQSRATNLGQQIARSANKAAEVGRNVLHEVSSEAASSMLAYAPTFQNGPTQRHPEQWQSAQSRYAPSEPSTSNGIGEAVTGFFGADKKDSLPMYKDKPFSYPGSRRKVPWYKQRRTVAIVLTSFAVISWWFGILSPLSYFTSEGTPTIKKELSKSSWFGAGAAVDWETRAQRVREVFKTSFNGYEKNAWGYDEYHPVSKGKRQMTPDGMGWIIVDALDTMMIMNLTEEVAHARQWIHHNLTYDQDHDVNTFETTIRMLGGLLSAHYLSTSFEDTYARVDDELSDDLYIEKATDLADRLLGAYETTSGVPLASVNLHNSRGIPSHADGGASSTAEATSLQLEMKYLAKLTGEDHYWDHAEHVMKIVDDNGAEDGLVPIFIYADSGNFRGQNIRLGSRGDSYYEYLIKQFLQTSQQEPIYQAMWNETLDGVKKHLITYSSPSNFTVLAERPNGLVGKLSPKMDHLVCFMPGTIALATTGGLPLAQAKAQPNWGPQQEEDMRLAEELMNTCWGMYKATPLGLAGEITHFNLNDPPLMHEEFTKDNRPSPPADFEKSGLGSEFVGHDDYIVKGADAHNLQRPETIESLFYMWRITGDEKYRNWGWEMFESFVKWTAVEDGTGYTSLTSVLETPPTQKDNMESFWLAETLKYFYLLFSSNDILPLTDVVFNTEAHAFPRFQLGKLFKTGWERKPRDQNGRLIQSPNPPVETRADDAAAKQTPALEKVTAPDPADKTPEPKAGGAAPAVAVPEAVAPAAVVPEAQAPVAEAPLQPEAARDPVTGKETEAVQAAQGG</sequence>
<comment type="catalytic activity">
    <reaction evidence="8">
        <text>N(4)-(alpha-D-Man-(1-&gt;2)-alpha-D-Man-(1-&gt;2)-alpha-D-Man-(1-&gt;3)-[alpha-D-Man-(1-&gt;3)-[alpha-D-Man-(1-&gt;2)-alpha-D-Man-(1-&gt;6)]-alpha-D-Man-(1-&gt;6)]-beta-D-Man-(1-&gt;4)-beta-D-GlcNAc-(1-&gt;4)-beta-D-GlcNAc)-L-asparaginyl-[protein] (N-glucan mannose isomer 8A1,2,3B1,3) + 3 H2O = N(4)-(alpha-D-Man-(1-&gt;3)-[alpha-D-Man-(1-&gt;3)-[alpha-D-Man-(1-&gt;6)]-alpha-D-Man-(1-&gt;6)]-beta-D-Man-(1-&gt;4)-beta-D-GlcNAc-(1-&gt;4)-beta-D-GlcNAc)-L-asparaginyl-[protein] (N-glucan mannose isomer 5A1,2) + 3 beta-D-mannose</text>
        <dbReference type="Rhea" id="RHEA:56028"/>
        <dbReference type="Rhea" id="RHEA-COMP:14358"/>
        <dbReference type="Rhea" id="RHEA-COMP:14367"/>
        <dbReference type="ChEBI" id="CHEBI:15377"/>
        <dbReference type="ChEBI" id="CHEBI:28563"/>
        <dbReference type="ChEBI" id="CHEBI:59087"/>
        <dbReference type="ChEBI" id="CHEBI:60628"/>
        <dbReference type="EC" id="3.2.1.113"/>
    </reaction>
</comment>
<organism evidence="16 17">
    <name type="scientific">Extremus antarcticus</name>
    <dbReference type="NCBI Taxonomy" id="702011"/>
    <lineage>
        <taxon>Eukaryota</taxon>
        <taxon>Fungi</taxon>
        <taxon>Dikarya</taxon>
        <taxon>Ascomycota</taxon>
        <taxon>Pezizomycotina</taxon>
        <taxon>Dothideomycetes</taxon>
        <taxon>Dothideomycetidae</taxon>
        <taxon>Mycosphaerellales</taxon>
        <taxon>Extremaceae</taxon>
        <taxon>Extremus</taxon>
    </lineage>
</organism>
<dbReference type="PANTHER" id="PTHR11742:SF55">
    <property type="entry name" value="ENDOPLASMIC RETICULUM MANNOSYL-OLIGOSACCHARIDE 1,2-ALPHA-MANNOSIDASE"/>
    <property type="match status" value="1"/>
</dbReference>
<feature type="active site" description="Proton donor" evidence="10">
    <location>
        <position position="271"/>
    </location>
</feature>
<evidence type="ECO:0000256" key="8">
    <source>
        <dbReference type="ARBA" id="ARBA00047669"/>
    </source>
</evidence>
<feature type="active site" description="Proton donor" evidence="10">
    <location>
        <position position="541"/>
    </location>
</feature>
<reference evidence="16" key="1">
    <citation type="submission" date="2023-04" db="EMBL/GenBank/DDBJ databases">
        <title>Black Yeasts Isolated from many extreme environments.</title>
        <authorList>
            <person name="Coleine C."/>
            <person name="Stajich J.E."/>
            <person name="Selbmann L."/>
        </authorList>
    </citation>
    <scope>NUCLEOTIDE SEQUENCE</scope>
    <source>
        <strain evidence="16">CCFEE 5312</strain>
    </source>
</reference>
<dbReference type="GO" id="GO:0005783">
    <property type="term" value="C:endoplasmic reticulum"/>
    <property type="evidence" value="ECO:0007669"/>
    <property type="project" value="TreeGrafter"/>
</dbReference>
<dbReference type="InterPro" id="IPR012341">
    <property type="entry name" value="6hp_glycosidase-like_sf"/>
</dbReference>
<evidence type="ECO:0000256" key="10">
    <source>
        <dbReference type="PIRSR" id="PIRSR601382-1"/>
    </source>
</evidence>
<name>A0AAJ0D6B1_9PEZI</name>
<evidence type="ECO:0000256" key="2">
    <source>
        <dbReference type="ARBA" id="ARBA00004922"/>
    </source>
</evidence>
<feature type="active site" evidence="10">
    <location>
        <position position="417"/>
    </location>
</feature>
<feature type="region of interest" description="Disordered" evidence="14">
    <location>
        <begin position="63"/>
        <end position="91"/>
    </location>
</feature>
<evidence type="ECO:0000256" key="12">
    <source>
        <dbReference type="PIRSR" id="PIRSR601382-3"/>
    </source>
</evidence>
<dbReference type="Gene3D" id="1.50.10.10">
    <property type="match status" value="1"/>
</dbReference>
<keyword evidence="17" id="KW-1185">Reference proteome</keyword>
<evidence type="ECO:0000256" key="1">
    <source>
        <dbReference type="ARBA" id="ARBA00001913"/>
    </source>
</evidence>
<dbReference type="InterPro" id="IPR001382">
    <property type="entry name" value="Glyco_hydro_47"/>
</dbReference>
<dbReference type="PANTHER" id="PTHR11742">
    <property type="entry name" value="MANNOSYL-OLIGOSACCHARIDE ALPHA-1,2-MANNOSIDASE-RELATED"/>
    <property type="match status" value="1"/>
</dbReference>
<keyword evidence="7 12" id="KW-1015">Disulfide bond</keyword>
<evidence type="ECO:0000256" key="11">
    <source>
        <dbReference type="PIRSR" id="PIRSR601382-2"/>
    </source>
</evidence>
<dbReference type="EC" id="3.2.1.-" evidence="13"/>
<dbReference type="GO" id="GO:0004571">
    <property type="term" value="F:mannosyl-oligosaccharide 1,2-alpha-mannosidase activity"/>
    <property type="evidence" value="ECO:0007669"/>
    <property type="project" value="UniProtKB-EC"/>
</dbReference>
<evidence type="ECO:0000313" key="17">
    <source>
        <dbReference type="Proteomes" id="UP001271007"/>
    </source>
</evidence>
<comment type="catalytic activity">
    <reaction evidence="9">
        <text>N(4)-(alpha-D-Man-(1-&gt;2)-alpha-D-Man-(1-&gt;2)-alpha-D-Man-(1-&gt;3)-[alpha-D-Man-(1-&gt;2)-alpha-D-Man-(1-&gt;3)-[alpha-D-Man-(1-&gt;2)-alpha-D-Man-(1-&gt;6)]-alpha-D-Man-(1-&gt;6)]-beta-D-Man-(1-&gt;4)-beta-D-GlcNAc-(1-&gt;4)-beta-D-GlcNAc)-L-asparaginyl-[protein] (N-glucan mannose isomer 9A1,2,3B1,2,3) + 4 H2O = N(4)-(alpha-D-Man-(1-&gt;3)-[alpha-D-Man-(1-&gt;3)-[alpha-D-Man-(1-&gt;6)]-alpha-D-Man-(1-&gt;6)]-beta-D-Man-(1-&gt;4)-beta-D-GlcNAc-(1-&gt;4)-beta-D-GlcNAc)-L-asparaginyl-[protein] (N-glucan mannose isomer 5A1,2) + 4 beta-D-mannose</text>
        <dbReference type="Rhea" id="RHEA:56008"/>
        <dbReference type="Rhea" id="RHEA-COMP:14356"/>
        <dbReference type="Rhea" id="RHEA-COMP:14367"/>
        <dbReference type="ChEBI" id="CHEBI:15377"/>
        <dbReference type="ChEBI" id="CHEBI:28563"/>
        <dbReference type="ChEBI" id="CHEBI:59087"/>
        <dbReference type="ChEBI" id="CHEBI:139493"/>
        <dbReference type="EC" id="3.2.1.113"/>
    </reaction>
</comment>
<evidence type="ECO:0000256" key="6">
    <source>
        <dbReference type="ARBA" id="ARBA00022837"/>
    </source>
</evidence>
<evidence type="ECO:0000256" key="9">
    <source>
        <dbReference type="ARBA" id="ARBA00048605"/>
    </source>
</evidence>
<accession>A0AAJ0D6B1</accession>
<feature type="transmembrane region" description="Helical" evidence="15">
    <location>
        <begin position="135"/>
        <end position="159"/>
    </location>
</feature>
<evidence type="ECO:0000256" key="3">
    <source>
        <dbReference type="ARBA" id="ARBA00007658"/>
    </source>
</evidence>
<feature type="region of interest" description="Disordered" evidence="14">
    <location>
        <begin position="780"/>
        <end position="809"/>
    </location>
</feature>
<dbReference type="GO" id="GO:0016020">
    <property type="term" value="C:membrane"/>
    <property type="evidence" value="ECO:0007669"/>
    <property type="project" value="InterPro"/>
</dbReference>
<feature type="disulfide bond" evidence="12">
    <location>
        <begin position="484"/>
        <end position="527"/>
    </location>
</feature>
<feature type="compositionally biased region" description="Low complexity" evidence="14">
    <location>
        <begin position="780"/>
        <end position="789"/>
    </location>
</feature>
<proteinExistence type="inferred from homology"/>
<evidence type="ECO:0000313" key="16">
    <source>
        <dbReference type="EMBL" id="KAK3047228.1"/>
    </source>
</evidence>
<dbReference type="EMBL" id="JAWDJX010000065">
    <property type="protein sequence ID" value="KAK3047228.1"/>
    <property type="molecule type" value="Genomic_DNA"/>
</dbReference>
<evidence type="ECO:0000256" key="15">
    <source>
        <dbReference type="SAM" id="Phobius"/>
    </source>
</evidence>
<dbReference type="GO" id="GO:0005509">
    <property type="term" value="F:calcium ion binding"/>
    <property type="evidence" value="ECO:0007669"/>
    <property type="project" value="InterPro"/>
</dbReference>
<dbReference type="GO" id="GO:0005975">
    <property type="term" value="P:carbohydrate metabolic process"/>
    <property type="evidence" value="ECO:0007669"/>
    <property type="project" value="InterPro"/>
</dbReference>
<dbReference type="Proteomes" id="UP001271007">
    <property type="component" value="Unassembled WGS sequence"/>
</dbReference>
<dbReference type="InterPro" id="IPR050749">
    <property type="entry name" value="Glycosyl_Hydrolase_47"/>
</dbReference>
<comment type="pathway">
    <text evidence="2">Protein modification; protein glycosylation.</text>
</comment>
<keyword evidence="5 13" id="KW-0378">Hydrolase</keyword>
<keyword evidence="15" id="KW-0812">Transmembrane</keyword>
<keyword evidence="13 16" id="KW-0326">Glycosidase</keyword>
<gene>
    <name evidence="16" type="primary">MNS1</name>
    <name evidence="16" type="ORF">LTR09_011328</name>
</gene>
<dbReference type="GO" id="GO:0036503">
    <property type="term" value="P:ERAD pathway"/>
    <property type="evidence" value="ECO:0007669"/>
    <property type="project" value="UniProtKB-ARBA"/>
</dbReference>
<dbReference type="AlphaFoldDB" id="A0AAJ0D6B1"/>
<feature type="compositionally biased region" description="Basic and acidic residues" evidence="14">
    <location>
        <begin position="790"/>
        <end position="801"/>
    </location>
</feature>
<evidence type="ECO:0000256" key="13">
    <source>
        <dbReference type="RuleBase" id="RU361193"/>
    </source>
</evidence>
<feature type="region of interest" description="Disordered" evidence="14">
    <location>
        <begin position="707"/>
        <end position="761"/>
    </location>
</feature>
<keyword evidence="4 11" id="KW-0479">Metal-binding</keyword>
<evidence type="ECO:0000256" key="7">
    <source>
        <dbReference type="ARBA" id="ARBA00023157"/>
    </source>
</evidence>
<dbReference type="PRINTS" id="PR00747">
    <property type="entry name" value="GLYHDRLASE47"/>
</dbReference>
<comment type="caution">
    <text evidence="16">The sequence shown here is derived from an EMBL/GenBank/DDBJ whole genome shotgun (WGS) entry which is preliminary data.</text>
</comment>
<evidence type="ECO:0000256" key="4">
    <source>
        <dbReference type="ARBA" id="ARBA00022723"/>
    </source>
</evidence>